<comment type="caution">
    <text evidence="1">The sequence shown here is derived from an EMBL/GenBank/DDBJ whole genome shotgun (WGS) entry which is preliminary data.</text>
</comment>
<dbReference type="AlphaFoldDB" id="A0A5B7D627"/>
<protein>
    <submittedName>
        <fullName evidence="1">Uncharacterized protein</fullName>
    </submittedName>
</protein>
<proteinExistence type="predicted"/>
<reference evidence="1 2" key="1">
    <citation type="submission" date="2019-05" db="EMBL/GenBank/DDBJ databases">
        <title>Another draft genome of Portunus trituberculatus and its Hox gene families provides insights of decapod evolution.</title>
        <authorList>
            <person name="Jeong J.-H."/>
            <person name="Song I."/>
            <person name="Kim S."/>
            <person name="Choi T."/>
            <person name="Kim D."/>
            <person name="Ryu S."/>
            <person name="Kim W."/>
        </authorList>
    </citation>
    <scope>NUCLEOTIDE SEQUENCE [LARGE SCALE GENOMIC DNA]</scope>
    <source>
        <tissue evidence="1">Muscle</tissue>
    </source>
</reference>
<evidence type="ECO:0000313" key="2">
    <source>
        <dbReference type="Proteomes" id="UP000324222"/>
    </source>
</evidence>
<gene>
    <name evidence="1" type="ORF">E2C01_009534</name>
</gene>
<sequence>MGRAASHPRPADTFATRAAKQNSTLLGYVSQHVPVSMYILMGSVYTYSVICEPTGRFVAGEAAAGRGISRDTRRHHCGARVAGGRAEGLKGRIAAGIVGVIGKIVALSGPRLLITDDPEGKCGNWCCIPMDTAC</sequence>
<dbReference type="Proteomes" id="UP000324222">
    <property type="component" value="Unassembled WGS sequence"/>
</dbReference>
<name>A0A5B7D627_PORTR</name>
<accession>A0A5B7D627</accession>
<dbReference type="EMBL" id="VSRR010000528">
    <property type="protein sequence ID" value="MPC16704.1"/>
    <property type="molecule type" value="Genomic_DNA"/>
</dbReference>
<organism evidence="1 2">
    <name type="scientific">Portunus trituberculatus</name>
    <name type="common">Swimming crab</name>
    <name type="synonym">Neptunus trituberculatus</name>
    <dbReference type="NCBI Taxonomy" id="210409"/>
    <lineage>
        <taxon>Eukaryota</taxon>
        <taxon>Metazoa</taxon>
        <taxon>Ecdysozoa</taxon>
        <taxon>Arthropoda</taxon>
        <taxon>Crustacea</taxon>
        <taxon>Multicrustacea</taxon>
        <taxon>Malacostraca</taxon>
        <taxon>Eumalacostraca</taxon>
        <taxon>Eucarida</taxon>
        <taxon>Decapoda</taxon>
        <taxon>Pleocyemata</taxon>
        <taxon>Brachyura</taxon>
        <taxon>Eubrachyura</taxon>
        <taxon>Portunoidea</taxon>
        <taxon>Portunidae</taxon>
        <taxon>Portuninae</taxon>
        <taxon>Portunus</taxon>
    </lineage>
</organism>
<evidence type="ECO:0000313" key="1">
    <source>
        <dbReference type="EMBL" id="MPC16704.1"/>
    </source>
</evidence>
<keyword evidence="2" id="KW-1185">Reference proteome</keyword>